<evidence type="ECO:0000313" key="1">
    <source>
        <dbReference type="EMBL" id="BBW98722.1"/>
    </source>
</evidence>
<accession>A0A679FPZ7</accession>
<name>A0A679FPZ7_9BACL</name>
<keyword evidence="2" id="KW-1185">Reference proteome</keyword>
<proteinExistence type="predicted"/>
<reference evidence="2" key="1">
    <citation type="journal article" date="2020" name="Microbiol. Resour. Announc.">
        <title>Complete Genome Sequence of Geobacillus sp. Strain E55-1, Isolated from Mine Geyser in Japan.</title>
        <authorList>
            <person name="Miyazaki K."/>
            <person name="Hase E."/>
            <person name="Tokito N."/>
        </authorList>
    </citation>
    <scope>NUCLEOTIDE SEQUENCE [LARGE SCALE GENOMIC DNA]</scope>
    <source>
        <strain evidence="2">E55-1</strain>
    </source>
</reference>
<organism evidence="1 2">
    <name type="scientific">Geobacillus subterraneus</name>
    <dbReference type="NCBI Taxonomy" id="129338"/>
    <lineage>
        <taxon>Bacteria</taxon>
        <taxon>Bacillati</taxon>
        <taxon>Bacillota</taxon>
        <taxon>Bacilli</taxon>
        <taxon>Bacillales</taxon>
        <taxon>Anoxybacillaceae</taxon>
        <taxon>Geobacillus</taxon>
    </lineage>
</organism>
<dbReference type="RefSeq" id="WP_061912363.1">
    <property type="nucleotide sequence ID" value="NZ_AP022557.1"/>
</dbReference>
<evidence type="ECO:0000313" key="2">
    <source>
        <dbReference type="Proteomes" id="UP000501421"/>
    </source>
</evidence>
<sequence>MNTDTIFLVKEQDAGNKQDLSGDREAFRAQEEAGSTDVCVTSVPLLGLRKEYSMARISDDTAEQEIPIDVIKKHLYVAYGYLVCLLDHGK</sequence>
<dbReference type="EMBL" id="AP022557">
    <property type="protein sequence ID" value="BBW98722.1"/>
    <property type="molecule type" value="Genomic_DNA"/>
</dbReference>
<gene>
    <name evidence="1" type="ORF">GsuE55_35550</name>
</gene>
<protein>
    <submittedName>
        <fullName evidence="1">Uncharacterized protein</fullName>
    </submittedName>
</protein>
<dbReference type="AlphaFoldDB" id="A0A679FPZ7"/>
<dbReference type="Proteomes" id="UP000501421">
    <property type="component" value="Chromosome"/>
</dbReference>